<reference evidence="5 6" key="1">
    <citation type="submission" date="2020-08" db="EMBL/GenBank/DDBJ databases">
        <title>Genome sequence of Hymenobacter qilianensis JCM 19763T.</title>
        <authorList>
            <person name="Hyun D.-W."/>
            <person name="Bae J.-W."/>
        </authorList>
    </citation>
    <scope>NUCLEOTIDE SEQUENCE [LARGE SCALE GENOMIC DNA]</scope>
    <source>
        <strain evidence="5 6">JCM 19763</strain>
        <plasmid evidence="5 6">p_unnamed2</plasmid>
    </source>
</reference>
<feature type="compositionally biased region" description="Low complexity" evidence="2">
    <location>
        <begin position="179"/>
        <end position="193"/>
    </location>
</feature>
<dbReference type="InterPro" id="IPR058792">
    <property type="entry name" value="Beta-barrel_RND_2"/>
</dbReference>
<dbReference type="GO" id="GO:0030313">
    <property type="term" value="C:cell envelope"/>
    <property type="evidence" value="ECO:0007669"/>
    <property type="project" value="TreeGrafter"/>
</dbReference>
<dbReference type="RefSeq" id="WP_187734568.1">
    <property type="nucleotide sequence ID" value="NZ_CP060786.1"/>
</dbReference>
<gene>
    <name evidence="5" type="ORF">H9L05_21780</name>
</gene>
<feature type="domain" description="CzcB-like C-terminal circularly permuted SH3-like" evidence="4">
    <location>
        <begin position="113"/>
        <end position="170"/>
    </location>
</feature>
<protein>
    <submittedName>
        <fullName evidence="5">Efflux RND transporter periplasmic adaptor subunit</fullName>
    </submittedName>
</protein>
<dbReference type="Proteomes" id="UP000516093">
    <property type="component" value="Plasmid p_unnamed2"/>
</dbReference>
<dbReference type="SUPFAM" id="SSF111369">
    <property type="entry name" value="HlyD-like secretion proteins"/>
    <property type="match status" value="1"/>
</dbReference>
<dbReference type="Gene3D" id="2.40.420.20">
    <property type="match status" value="1"/>
</dbReference>
<keyword evidence="5" id="KW-0614">Plasmid</keyword>
<feature type="region of interest" description="Disordered" evidence="2">
    <location>
        <begin position="179"/>
        <end position="200"/>
    </location>
</feature>
<evidence type="ECO:0000313" key="6">
    <source>
        <dbReference type="Proteomes" id="UP000516093"/>
    </source>
</evidence>
<proteinExistence type="predicted"/>
<keyword evidence="6" id="KW-1185">Reference proteome</keyword>
<evidence type="ECO:0000313" key="5">
    <source>
        <dbReference type="EMBL" id="QNP54409.1"/>
    </source>
</evidence>
<dbReference type="PANTHER" id="PTHR30097">
    <property type="entry name" value="CATION EFFLUX SYSTEM PROTEIN CUSB"/>
    <property type="match status" value="1"/>
</dbReference>
<name>A0A7H0H1J3_9BACT</name>
<dbReference type="KEGG" id="hqi:H9L05_21780"/>
<dbReference type="GO" id="GO:0060003">
    <property type="term" value="P:copper ion export"/>
    <property type="evidence" value="ECO:0007669"/>
    <property type="project" value="TreeGrafter"/>
</dbReference>
<evidence type="ECO:0000256" key="2">
    <source>
        <dbReference type="SAM" id="MobiDB-lite"/>
    </source>
</evidence>
<evidence type="ECO:0000259" key="3">
    <source>
        <dbReference type="Pfam" id="PF25954"/>
    </source>
</evidence>
<feature type="domain" description="CusB-like beta-barrel" evidence="3">
    <location>
        <begin position="30"/>
        <end position="100"/>
    </location>
</feature>
<dbReference type="GO" id="GO:0015679">
    <property type="term" value="P:plasma membrane copper ion transport"/>
    <property type="evidence" value="ECO:0007669"/>
    <property type="project" value="TreeGrafter"/>
</dbReference>
<sequence>MPAEAGLTLTEGAYVTTGQALFRVVNTQQVWGVFEPRPDELAALQVGQTIRVLPENNPARAVQARIDLIEPFFREGARTGAVRVHLNNADERLRSGALLTGIVRVPVAGGLWLPRAAVVDLGNREVAFVRRSGAFQAVLVQTGRRSAEQVQILQGVSAQDAVATNAQFLVDSEGFVQTPQTTTAAQPAASTPAKTDYRDE</sequence>
<geneLocation type="plasmid" evidence="5 6">
    <name>p_unnamed2</name>
</geneLocation>
<dbReference type="Pfam" id="PF25975">
    <property type="entry name" value="CzcB_C"/>
    <property type="match status" value="1"/>
</dbReference>
<dbReference type="Pfam" id="PF25954">
    <property type="entry name" value="Beta-barrel_RND_2"/>
    <property type="match status" value="1"/>
</dbReference>
<dbReference type="AlphaFoldDB" id="A0A7H0H1J3"/>
<dbReference type="Gene3D" id="2.40.30.170">
    <property type="match status" value="1"/>
</dbReference>
<dbReference type="InterPro" id="IPR058649">
    <property type="entry name" value="CzcB_C"/>
</dbReference>
<dbReference type="InterPro" id="IPR051909">
    <property type="entry name" value="MFP_Cation_Efflux"/>
</dbReference>
<evidence type="ECO:0000256" key="1">
    <source>
        <dbReference type="ARBA" id="ARBA00022448"/>
    </source>
</evidence>
<dbReference type="EMBL" id="CP060786">
    <property type="protein sequence ID" value="QNP54409.1"/>
    <property type="molecule type" value="Genomic_DNA"/>
</dbReference>
<keyword evidence="1" id="KW-0813">Transport</keyword>
<accession>A0A7H0H1J3</accession>
<organism evidence="5 6">
    <name type="scientific">Hymenobacter qilianensis</name>
    <dbReference type="NCBI Taxonomy" id="1385715"/>
    <lineage>
        <taxon>Bacteria</taxon>
        <taxon>Pseudomonadati</taxon>
        <taxon>Bacteroidota</taxon>
        <taxon>Cytophagia</taxon>
        <taxon>Cytophagales</taxon>
        <taxon>Hymenobacteraceae</taxon>
        <taxon>Hymenobacter</taxon>
    </lineage>
</organism>
<evidence type="ECO:0000259" key="4">
    <source>
        <dbReference type="Pfam" id="PF25975"/>
    </source>
</evidence>
<dbReference type="PANTHER" id="PTHR30097:SF4">
    <property type="entry name" value="SLR6042 PROTEIN"/>
    <property type="match status" value="1"/>
</dbReference>